<proteinExistence type="predicted"/>
<dbReference type="Proteomes" id="UP001056681">
    <property type="component" value="Chromosome"/>
</dbReference>
<protein>
    <submittedName>
        <fullName evidence="1">Uncharacterized protein</fullName>
    </submittedName>
</protein>
<organism evidence="1 2">
    <name type="scientific">Luteibacter flocculans</name>
    <dbReference type="NCBI Taxonomy" id="2780091"/>
    <lineage>
        <taxon>Bacteria</taxon>
        <taxon>Pseudomonadati</taxon>
        <taxon>Pseudomonadota</taxon>
        <taxon>Gammaproteobacteria</taxon>
        <taxon>Lysobacterales</taxon>
        <taxon>Rhodanobacteraceae</taxon>
        <taxon>Luteibacter</taxon>
    </lineage>
</organism>
<reference evidence="1" key="1">
    <citation type="submission" date="2020-10" db="EMBL/GenBank/DDBJ databases">
        <title>Whole-genome sequence of Luteibacter sp. EIF3.</title>
        <authorList>
            <person name="Friedrich I."/>
            <person name="Hertel R."/>
            <person name="Daniel R."/>
        </authorList>
    </citation>
    <scope>NUCLEOTIDE SEQUENCE</scope>
    <source>
        <strain evidence="1">EIF3</strain>
    </source>
</reference>
<name>A0ABY4T1L4_9GAMM</name>
<evidence type="ECO:0000313" key="2">
    <source>
        <dbReference type="Proteomes" id="UP001056681"/>
    </source>
</evidence>
<dbReference type="EMBL" id="CP063231">
    <property type="protein sequence ID" value="URL58505.1"/>
    <property type="molecule type" value="Genomic_DNA"/>
</dbReference>
<keyword evidence="2" id="KW-1185">Reference proteome</keyword>
<sequence length="105" mass="10365">MGIFSSMAKVRAAQLRVAVAREETVRPAAALIARGYEHPLTVLGVAAGSGFLLSNIKLNPMAVPGVSGLVAGGVADLVARAASIAAGTFFGDLAGNAADAADSVS</sequence>
<dbReference type="RefSeq" id="WP_072323457.1">
    <property type="nucleotide sequence ID" value="NZ_CP063231.1"/>
</dbReference>
<gene>
    <name evidence="1" type="ORF">IM816_18305</name>
</gene>
<accession>A0ABY4T1L4</accession>
<evidence type="ECO:0000313" key="1">
    <source>
        <dbReference type="EMBL" id="URL58505.1"/>
    </source>
</evidence>